<accession>A0ABD6DU86</accession>
<dbReference type="EMBL" id="JBHUDP010000002">
    <property type="protein sequence ID" value="MFD1685744.1"/>
    <property type="molecule type" value="Genomic_DNA"/>
</dbReference>
<sequence>MTPSFEHFSEGGGIILFDADSPGSITVEYVLEVAPDAEPGEYSFEPDAIAINEQMVPVEGIGQVVVER</sequence>
<evidence type="ECO:0000313" key="2">
    <source>
        <dbReference type="Proteomes" id="UP001597092"/>
    </source>
</evidence>
<evidence type="ECO:0000313" key="1">
    <source>
        <dbReference type="EMBL" id="MFD1685744.1"/>
    </source>
</evidence>
<dbReference type="RefSeq" id="WP_256306180.1">
    <property type="nucleotide sequence ID" value="NZ_JANHAW010000001.1"/>
</dbReference>
<dbReference type="AlphaFoldDB" id="A0ABD6DU86"/>
<organism evidence="1 2">
    <name type="scientific">Halobellus litoreus</name>
    <dbReference type="NCBI Taxonomy" id="755310"/>
    <lineage>
        <taxon>Archaea</taxon>
        <taxon>Methanobacteriati</taxon>
        <taxon>Methanobacteriota</taxon>
        <taxon>Stenosarchaea group</taxon>
        <taxon>Halobacteria</taxon>
        <taxon>Halobacteriales</taxon>
        <taxon>Haloferacaceae</taxon>
        <taxon>Halobellus</taxon>
    </lineage>
</organism>
<comment type="caution">
    <text evidence="1">The sequence shown here is derived from an EMBL/GenBank/DDBJ whole genome shotgun (WGS) entry which is preliminary data.</text>
</comment>
<gene>
    <name evidence="1" type="ORF">ACFSAS_08990</name>
</gene>
<name>A0ABD6DU86_9EURY</name>
<proteinExistence type="predicted"/>
<keyword evidence="2" id="KW-1185">Reference proteome</keyword>
<dbReference type="Proteomes" id="UP001597092">
    <property type="component" value="Unassembled WGS sequence"/>
</dbReference>
<protein>
    <submittedName>
        <fullName evidence="1">Uncharacterized protein</fullName>
    </submittedName>
</protein>
<reference evidence="1 2" key="1">
    <citation type="journal article" date="2019" name="Int. J. Syst. Evol. Microbiol.">
        <title>The Global Catalogue of Microorganisms (GCM) 10K type strain sequencing project: providing services to taxonomists for standard genome sequencing and annotation.</title>
        <authorList>
            <consortium name="The Broad Institute Genomics Platform"/>
            <consortium name="The Broad Institute Genome Sequencing Center for Infectious Disease"/>
            <person name="Wu L."/>
            <person name="Ma J."/>
        </authorList>
    </citation>
    <scope>NUCLEOTIDE SEQUENCE [LARGE SCALE GENOMIC DNA]</scope>
    <source>
        <strain evidence="1 2">CGMCC 1.10387</strain>
    </source>
</reference>